<protein>
    <submittedName>
        <fullName evidence="2">Uncharacterized protein</fullName>
    </submittedName>
</protein>
<keyword evidence="3" id="KW-1185">Reference proteome</keyword>
<evidence type="ECO:0000313" key="2">
    <source>
        <dbReference type="EMBL" id="CAK9048581.1"/>
    </source>
</evidence>
<proteinExistence type="predicted"/>
<dbReference type="InterPro" id="IPR019734">
    <property type="entry name" value="TPR_rpt"/>
</dbReference>
<dbReference type="InterPro" id="IPR011990">
    <property type="entry name" value="TPR-like_helical_dom_sf"/>
</dbReference>
<gene>
    <name evidence="2" type="ORF">CCMP2556_LOCUS25003</name>
</gene>
<accession>A0ABP0MAQ9</accession>
<comment type="caution">
    <text evidence="2">The sequence shown here is derived from an EMBL/GenBank/DDBJ whole genome shotgun (WGS) entry which is preliminary data.</text>
</comment>
<organism evidence="2 3">
    <name type="scientific">Durusdinium trenchii</name>
    <dbReference type="NCBI Taxonomy" id="1381693"/>
    <lineage>
        <taxon>Eukaryota</taxon>
        <taxon>Sar</taxon>
        <taxon>Alveolata</taxon>
        <taxon>Dinophyceae</taxon>
        <taxon>Suessiales</taxon>
        <taxon>Symbiodiniaceae</taxon>
        <taxon>Durusdinium</taxon>
    </lineage>
</organism>
<dbReference type="Gene3D" id="1.25.40.10">
    <property type="entry name" value="Tetratricopeptide repeat domain"/>
    <property type="match status" value="1"/>
</dbReference>
<keyword evidence="1" id="KW-0802">TPR repeat</keyword>
<sequence length="884" mass="98461">MFGRCTTKRKMANATSRSTGIRFWSFARAIDSLRGSGCTDVVCILLTFQSSWEEPNCQGELHAAEPPLERRAKSWSRCIAFAQVKLGAAGVQVHRGQPEKPLVLWVLAATDEVEGVLAATGYFQDVSWLNRAPTEVLLLGTNLRQREYAGDGRCSVRTTSYDRAQDVPLPHLACIFMPDRHDVAFEPGDGILEGRGPIPREALALLVNIPIVVSTCFKLPTRTAQSLETLGSLLLLRETPCPFSSSAGDAYVQFADNSWFFAVQGPDALAFVLNHDFQIPLPPPLPEDQRLPAVFWGILDLKYDSSKSALERVRVLETGDGRISKFSGDGAAIQDLMRARYTSKEGSLLRKFHVISADKKLTHDLMELAGYTHVVPGQACYPRQYDAHLAERIESDLELEEGDKVVLKLCNRSRAAGVIVVPLDELDEVLEEVLAPPKIQDWLEEKLRQLQEVQAGDFGLAWGCFEEQKRHWWSNESPCFVAERWCTSTPLLKTGKLYDGTMRVGFVVLHKRDLQTTADSFHKPADGGDVSAPAPEDLVVHWLGGYWKLPKRDMASTELRERVVSAARTSGTALVRSSVLAEVYSALGDSVQQLFGGVEPTSKMLADHYREQPELAAYLTARLAVSNREQSRMKKMLYDAQVLANKVAENRGRHFIESFIVRCHGILEARSDARDRWLSAKRHFLKSLKYLESNANSLYLLGMAALELGKPGDAVTLMNKSLFLDPDFKAPYVNLGVAYLRLKLFEEVIQISEACLERHPSSPQCQYHIGVASCQLALLLEARSRGGAFLSASEEHLYEELRKRAAHCISSARDSEEGQKRKPAPGSCRIPEAPWLEIDHLMLEAAAVSGLRRQGGYPQDSQPGMLREICLPITAGWKMFGWRT</sequence>
<dbReference type="SMART" id="SM00028">
    <property type="entry name" value="TPR"/>
    <property type="match status" value="2"/>
</dbReference>
<feature type="repeat" description="TPR" evidence="1">
    <location>
        <begin position="695"/>
        <end position="728"/>
    </location>
</feature>
<dbReference type="EMBL" id="CAXAMN010016624">
    <property type="protein sequence ID" value="CAK9048581.1"/>
    <property type="molecule type" value="Genomic_DNA"/>
</dbReference>
<reference evidence="2 3" key="1">
    <citation type="submission" date="2024-02" db="EMBL/GenBank/DDBJ databases">
        <authorList>
            <person name="Chen Y."/>
            <person name="Shah S."/>
            <person name="Dougan E. K."/>
            <person name="Thang M."/>
            <person name="Chan C."/>
        </authorList>
    </citation>
    <scope>NUCLEOTIDE SEQUENCE [LARGE SCALE GENOMIC DNA]</scope>
</reference>
<dbReference type="PROSITE" id="PS50005">
    <property type="entry name" value="TPR"/>
    <property type="match status" value="1"/>
</dbReference>
<evidence type="ECO:0000256" key="1">
    <source>
        <dbReference type="PROSITE-ProRule" id="PRU00339"/>
    </source>
</evidence>
<name>A0ABP0MAQ9_9DINO</name>
<dbReference type="SUPFAM" id="SSF48452">
    <property type="entry name" value="TPR-like"/>
    <property type="match status" value="1"/>
</dbReference>
<evidence type="ECO:0000313" key="3">
    <source>
        <dbReference type="Proteomes" id="UP001642484"/>
    </source>
</evidence>
<dbReference type="Proteomes" id="UP001642484">
    <property type="component" value="Unassembled WGS sequence"/>
</dbReference>